<name>A0AAC8VD10_9GAMM</name>
<dbReference type="KEGG" id="fper:ACH24_02095"/>
<dbReference type="Pfam" id="PF00571">
    <property type="entry name" value="CBS"/>
    <property type="match status" value="1"/>
</dbReference>
<evidence type="ECO:0000259" key="1">
    <source>
        <dbReference type="Pfam" id="PF00571"/>
    </source>
</evidence>
<accession>A0AAC8VD10</accession>
<sequence length="201" mass="23144">MEIISVDLKDFKKIELSHFTYAKSVSFLRSDINHLLYLDSPALEVFRDFKEHDALVVKADVNLKDVKNKLIDNHKDFILVTDEEDKVIGSIALHHIESQKLQERARSSGAKPTDLTANDIMLPIAMANVVSYSIIENSKIGHILNTLINSEYHHVIVYDEDKNDEKYIRGYFSLPYIRKKLGLDVYHVYQKEGISNLNKDI</sequence>
<dbReference type="SUPFAM" id="SSF54631">
    <property type="entry name" value="CBS-domain pair"/>
    <property type="match status" value="1"/>
</dbReference>
<dbReference type="EMBL" id="CP012505">
    <property type="protein sequence ID" value="ALB01553.1"/>
    <property type="molecule type" value="Genomic_DNA"/>
</dbReference>
<organism evidence="2 3">
    <name type="scientific">Francisella persica ATCC VR-331</name>
    <dbReference type="NCBI Taxonomy" id="1086726"/>
    <lineage>
        <taxon>Bacteria</taxon>
        <taxon>Pseudomonadati</taxon>
        <taxon>Pseudomonadota</taxon>
        <taxon>Gammaproteobacteria</taxon>
        <taxon>Thiotrichales</taxon>
        <taxon>Francisellaceae</taxon>
        <taxon>Francisella</taxon>
    </lineage>
</organism>
<dbReference type="InterPro" id="IPR046342">
    <property type="entry name" value="CBS_dom_sf"/>
</dbReference>
<gene>
    <name evidence="2" type="ORF">ACH24_02095</name>
</gene>
<feature type="domain" description="CBS" evidence="1">
    <location>
        <begin position="50"/>
        <end position="96"/>
    </location>
</feature>
<evidence type="ECO:0000313" key="2">
    <source>
        <dbReference type="EMBL" id="ALB01553.1"/>
    </source>
</evidence>
<evidence type="ECO:0000313" key="3">
    <source>
        <dbReference type="Proteomes" id="UP000242800"/>
    </source>
</evidence>
<proteinExistence type="predicted"/>
<keyword evidence="3" id="KW-1185">Reference proteome</keyword>
<dbReference type="Proteomes" id="UP000242800">
    <property type="component" value="Chromosome"/>
</dbReference>
<dbReference type="Gene3D" id="3.10.580.10">
    <property type="entry name" value="CBS-domain"/>
    <property type="match status" value="1"/>
</dbReference>
<protein>
    <recommendedName>
        <fullName evidence="1">CBS domain-containing protein</fullName>
    </recommendedName>
</protein>
<dbReference type="AlphaFoldDB" id="A0AAC8VD10"/>
<reference evidence="2 3" key="1">
    <citation type="journal article" date="2016" name="Int. J. Syst. Evol. Microbiol.">
        <title>Reclassification of Wolbachia persica as Francisella persica comb. nov. and emended description of the family Francisellaceae.</title>
        <authorList>
            <person name="Larson M.A."/>
            <person name="Nalbantoglu U."/>
            <person name="Sayood K."/>
            <person name="Zentz E.B."/>
            <person name="Cer R.Z."/>
            <person name="Iwen P.C."/>
            <person name="Francesconi S.C."/>
            <person name="Bishop-Lilly K.A."/>
            <person name="Mokashi V.P."/>
            <person name="Sjostedt A."/>
            <person name="Hinrichs S.H."/>
        </authorList>
    </citation>
    <scope>NUCLEOTIDE SEQUENCE [LARGE SCALE GENOMIC DNA]</scope>
    <source>
        <strain evidence="2 3">FSC845</strain>
    </source>
</reference>
<dbReference type="InterPro" id="IPR000644">
    <property type="entry name" value="CBS_dom"/>
</dbReference>